<protein>
    <recommendedName>
        <fullName evidence="1">DUF559 domain-containing protein</fullName>
    </recommendedName>
</protein>
<dbReference type="EMBL" id="CP019082">
    <property type="protein sequence ID" value="APW61680.1"/>
    <property type="molecule type" value="Genomic_DNA"/>
</dbReference>
<dbReference type="Pfam" id="PF04480">
    <property type="entry name" value="DUF559"/>
    <property type="match status" value="1"/>
</dbReference>
<sequence length="374" mass="40913">MTTVYADELDRLLLPPASRTRVVFAARGLVGAVGVGLEARAVASGGGIRLVAIRFDRPPPLKALIDDMVDQLAAVALGLFPDWYGDDARFAAVDAQTADFDAILADRLDRLDLLRRGVSVPWLKAARRLCRRGGLPRPRGFPASVHAAQLARAVDPSPLLIALLLDDDRPAVEALHGLSRASEWLAREAGARVVLIVPDALEASTALDGVSFEAVRVREREAEETSIDVIAPAFATAAPRLSVSPLIGRPNPASRGELLLARRLERDENLAGLFRYNVHVETRRGTSPLVDLVWESGKIVVEVDGFYYHSDASAFSRDRRRDYELTTSGYLVLRMPEDEVVGDVELAVEKVRDLVEFRRVSDRSARRTGINDAT</sequence>
<keyword evidence="3" id="KW-1185">Reference proteome</keyword>
<reference evidence="3" key="1">
    <citation type="submission" date="2016-12" db="EMBL/GenBank/DDBJ databases">
        <title>Comparative genomics of four Isosphaeraceae planctomycetes: a common pool of plasmids and glycoside hydrolase genes.</title>
        <authorList>
            <person name="Ivanova A."/>
        </authorList>
    </citation>
    <scope>NUCLEOTIDE SEQUENCE [LARGE SCALE GENOMIC DNA]</scope>
    <source>
        <strain evidence="3">PX4</strain>
    </source>
</reference>
<organism evidence="2 3">
    <name type="scientific">Paludisphaera borealis</name>
    <dbReference type="NCBI Taxonomy" id="1387353"/>
    <lineage>
        <taxon>Bacteria</taxon>
        <taxon>Pseudomonadati</taxon>
        <taxon>Planctomycetota</taxon>
        <taxon>Planctomycetia</taxon>
        <taxon>Isosphaerales</taxon>
        <taxon>Isosphaeraceae</taxon>
        <taxon>Paludisphaera</taxon>
    </lineage>
</organism>
<gene>
    <name evidence="2" type="ORF">BSF38_03205</name>
</gene>
<dbReference type="KEGG" id="pbor:BSF38_03205"/>
<proteinExistence type="predicted"/>
<dbReference type="STRING" id="1387353.BSF38_03205"/>
<name>A0A1U7CRV4_9BACT</name>
<feature type="domain" description="DUF559" evidence="1">
    <location>
        <begin position="289"/>
        <end position="352"/>
    </location>
</feature>
<dbReference type="Gene3D" id="3.40.960.10">
    <property type="entry name" value="VSR Endonuclease"/>
    <property type="match status" value="1"/>
</dbReference>
<accession>A0A1U7CRV4</accession>
<dbReference type="InterPro" id="IPR011335">
    <property type="entry name" value="Restrct_endonuc-II-like"/>
</dbReference>
<dbReference type="OrthoDB" id="282871at2"/>
<dbReference type="AlphaFoldDB" id="A0A1U7CRV4"/>
<evidence type="ECO:0000313" key="2">
    <source>
        <dbReference type="EMBL" id="APW61680.1"/>
    </source>
</evidence>
<dbReference type="RefSeq" id="WP_076347220.1">
    <property type="nucleotide sequence ID" value="NZ_CP019082.1"/>
</dbReference>
<dbReference type="Proteomes" id="UP000186309">
    <property type="component" value="Chromosome"/>
</dbReference>
<dbReference type="InterPro" id="IPR007569">
    <property type="entry name" value="DUF559"/>
</dbReference>
<dbReference type="SUPFAM" id="SSF52980">
    <property type="entry name" value="Restriction endonuclease-like"/>
    <property type="match status" value="1"/>
</dbReference>
<evidence type="ECO:0000313" key="3">
    <source>
        <dbReference type="Proteomes" id="UP000186309"/>
    </source>
</evidence>
<evidence type="ECO:0000259" key="1">
    <source>
        <dbReference type="Pfam" id="PF04480"/>
    </source>
</evidence>